<sequence length="331" mass="35285">MHILITGADGFVGAALVQRLLTEPPPALAARPLHLSLLDRQFRAPPTAPQVEQHAGDLSDPALLQRVLATPVDLVFHLASLPGAQAERDPELGLAANLLAPVALLNALAQQRRQSATAPVPRVVLASSVAVYGPTDPSRRLHEDARPQPALSYGTHKWMTELLLADHSRRGELDGRSLRLPGIVARPSRESGHGSAFMSQIFHALREGQVYRCPTSPQATAWWMSLGCCLDNLLHAATLPADGLPASRCWQVPVLTASVDQVVQAIEQALGAEAPPHLAYHPDAEIEARFGRYPAIDTPAAEAAGFRHDGSIAGLVARVLIQLDAADGAAR</sequence>
<evidence type="ECO:0000256" key="2">
    <source>
        <dbReference type="ARBA" id="ARBA00023277"/>
    </source>
</evidence>
<keyword evidence="1" id="KW-0521">NADP</keyword>
<proteinExistence type="predicted"/>
<comment type="caution">
    <text evidence="4">The sequence shown here is derived from an EMBL/GenBank/DDBJ whole genome shotgun (WGS) entry which is preliminary data.</text>
</comment>
<dbReference type="PANTHER" id="PTHR43103:SF3">
    <property type="entry name" value="ADP-L-GLYCERO-D-MANNO-HEPTOSE-6-EPIMERASE"/>
    <property type="match status" value="1"/>
</dbReference>
<organism evidence="4 5">
    <name type="scientific">Curvibacter cyanobacteriorum</name>
    <dbReference type="NCBI Taxonomy" id="3026422"/>
    <lineage>
        <taxon>Bacteria</taxon>
        <taxon>Pseudomonadati</taxon>
        <taxon>Pseudomonadota</taxon>
        <taxon>Betaproteobacteria</taxon>
        <taxon>Burkholderiales</taxon>
        <taxon>Comamonadaceae</taxon>
        <taxon>Curvibacter</taxon>
    </lineage>
</organism>
<dbReference type="RefSeq" id="WP_273950774.1">
    <property type="nucleotide sequence ID" value="NZ_JAQSIP010000003.1"/>
</dbReference>
<evidence type="ECO:0000259" key="3">
    <source>
        <dbReference type="Pfam" id="PF01370"/>
    </source>
</evidence>
<dbReference type="PANTHER" id="PTHR43103">
    <property type="entry name" value="NUCLEOSIDE-DIPHOSPHATE-SUGAR EPIMERASE"/>
    <property type="match status" value="1"/>
</dbReference>
<dbReference type="Gene3D" id="3.40.50.720">
    <property type="entry name" value="NAD(P)-binding Rossmann-like Domain"/>
    <property type="match status" value="1"/>
</dbReference>
<protein>
    <submittedName>
        <fullName evidence="4">NAD-dependent epimerase/dehydratase family protein</fullName>
    </submittedName>
</protein>
<evidence type="ECO:0000313" key="4">
    <source>
        <dbReference type="EMBL" id="MDD0838696.1"/>
    </source>
</evidence>
<dbReference type="Proteomes" id="UP001528673">
    <property type="component" value="Unassembled WGS sequence"/>
</dbReference>
<dbReference type="SUPFAM" id="SSF51735">
    <property type="entry name" value="NAD(P)-binding Rossmann-fold domains"/>
    <property type="match status" value="1"/>
</dbReference>
<accession>A0ABT5MXA4</accession>
<name>A0ABT5MXA4_9BURK</name>
<dbReference type="EMBL" id="JAQSIP010000003">
    <property type="protein sequence ID" value="MDD0838696.1"/>
    <property type="molecule type" value="Genomic_DNA"/>
</dbReference>
<keyword evidence="5" id="KW-1185">Reference proteome</keyword>
<evidence type="ECO:0000313" key="5">
    <source>
        <dbReference type="Proteomes" id="UP001528673"/>
    </source>
</evidence>
<feature type="domain" description="NAD-dependent epimerase/dehydratase" evidence="3">
    <location>
        <begin position="3"/>
        <end position="209"/>
    </location>
</feature>
<dbReference type="Pfam" id="PF01370">
    <property type="entry name" value="Epimerase"/>
    <property type="match status" value="1"/>
</dbReference>
<dbReference type="InterPro" id="IPR036291">
    <property type="entry name" value="NAD(P)-bd_dom_sf"/>
</dbReference>
<reference evidence="4 5" key="1">
    <citation type="submission" date="2023-02" db="EMBL/GenBank/DDBJ databases">
        <title>Bacterial whole genomic sequence of Curvibacter sp. HBC61.</title>
        <authorList>
            <person name="Le V."/>
            <person name="Ko S.-R."/>
            <person name="Ahn C.-Y."/>
            <person name="Oh H.-M."/>
        </authorList>
    </citation>
    <scope>NUCLEOTIDE SEQUENCE [LARGE SCALE GENOMIC DNA]</scope>
    <source>
        <strain evidence="4 5">HBC61</strain>
    </source>
</reference>
<dbReference type="InterPro" id="IPR001509">
    <property type="entry name" value="Epimerase_deHydtase"/>
</dbReference>
<evidence type="ECO:0000256" key="1">
    <source>
        <dbReference type="ARBA" id="ARBA00022857"/>
    </source>
</evidence>
<keyword evidence="2" id="KW-0119">Carbohydrate metabolism</keyword>
<dbReference type="Gene3D" id="3.90.25.10">
    <property type="entry name" value="UDP-galactose 4-epimerase, domain 1"/>
    <property type="match status" value="1"/>
</dbReference>
<gene>
    <name evidence="4" type="ORF">PSQ40_08940</name>
</gene>